<dbReference type="Pfam" id="PF00083">
    <property type="entry name" value="Sugar_tr"/>
    <property type="match status" value="2"/>
</dbReference>
<dbReference type="InterPro" id="IPR020846">
    <property type="entry name" value="MFS_dom"/>
</dbReference>
<dbReference type="GO" id="GO:0005886">
    <property type="term" value="C:plasma membrane"/>
    <property type="evidence" value="ECO:0007669"/>
    <property type="project" value="TreeGrafter"/>
</dbReference>
<feature type="transmembrane region" description="Helical" evidence="8">
    <location>
        <begin position="187"/>
        <end position="208"/>
    </location>
</feature>
<evidence type="ECO:0000256" key="3">
    <source>
        <dbReference type="ARBA" id="ARBA00022448"/>
    </source>
</evidence>
<evidence type="ECO:0000256" key="6">
    <source>
        <dbReference type="ARBA" id="ARBA00023136"/>
    </source>
</evidence>
<dbReference type="PANTHER" id="PTHR23508:SF10">
    <property type="entry name" value="CARBOXYLIC ACID TRANSPORTER PROTEIN HOMOLOG"/>
    <property type="match status" value="1"/>
</dbReference>
<feature type="transmembrane region" description="Helical" evidence="8">
    <location>
        <begin position="332"/>
        <end position="354"/>
    </location>
</feature>
<keyword evidence="4 8" id="KW-0812">Transmembrane</keyword>
<dbReference type="InterPro" id="IPR005828">
    <property type="entry name" value="MFS_sugar_transport-like"/>
</dbReference>
<name>A0AAD6CCE7_9EURO</name>
<keyword evidence="11" id="KW-1185">Reference proteome</keyword>
<comment type="similarity">
    <text evidence="2">Belongs to the major facilitator superfamily. Sugar transporter (TC 2.A.1.1) family.</text>
</comment>
<sequence>MSADLQSQKIMEEKNSTPVDETTLDLPPLDQLQKGRWERTWPTIACGAGLFSDGYLNGVIGQVNTILGMLYPDTYAKSPASQNVSAIAFAGTVVGMLIFGYTSDHWSRKWSLMISTIILFVFAALCAGSYGLNGSQYGMFAALTAYRFFIGVGIGGEYPAGSVAAAENSGELKKGHRNRWFIMFTNFQIDFGFVVSALVPCILVLICTENHLRLVWRLSLGLGIIPPLSLLYLRLKLEEPEEFNRERMHKFPIWLIIKFYWFRMAVVSLVWFIYDFSSYSFGLYSSEWIGIITGEDAPLWKTFGWTTLTYLFYLPGSGVGAYVSDWIGPRKCLALGVLLQGIVGFIMSGCYKFLATSANVGGFVVVYGIFLALGELGPGNNLGLCAAKSSATAIRGQYYSYCAAIGKVGAFVGTYVLPIVRNNAPNPVRAGQDPFFVSSSLCIFSAFLAYFLLPQIDQDTITTEDQRFREYLAQNGYDTSTLGNKDKITTQETVARDDLV</sequence>
<organism evidence="10 11">
    <name type="scientific">Penicillium daleae</name>
    <dbReference type="NCBI Taxonomy" id="63821"/>
    <lineage>
        <taxon>Eukaryota</taxon>
        <taxon>Fungi</taxon>
        <taxon>Dikarya</taxon>
        <taxon>Ascomycota</taxon>
        <taxon>Pezizomycotina</taxon>
        <taxon>Eurotiomycetes</taxon>
        <taxon>Eurotiomycetidae</taxon>
        <taxon>Eurotiales</taxon>
        <taxon>Aspergillaceae</taxon>
        <taxon>Penicillium</taxon>
    </lineage>
</organism>
<dbReference type="GeneID" id="81595843"/>
<feature type="transmembrane region" description="Helical" evidence="8">
    <location>
        <begin position="398"/>
        <end position="420"/>
    </location>
</feature>
<dbReference type="Gene3D" id="1.20.1250.20">
    <property type="entry name" value="MFS general substrate transporter like domains"/>
    <property type="match status" value="1"/>
</dbReference>
<feature type="transmembrane region" description="Helical" evidence="8">
    <location>
        <begin position="303"/>
        <end position="323"/>
    </location>
</feature>
<evidence type="ECO:0000259" key="9">
    <source>
        <dbReference type="PROSITE" id="PS50850"/>
    </source>
</evidence>
<keyword evidence="6 8" id="KW-0472">Membrane</keyword>
<dbReference type="FunFam" id="1.20.1250.20:FF:000140">
    <property type="entry name" value="Putative MFS phospholipid transporter"/>
    <property type="match status" value="1"/>
</dbReference>
<evidence type="ECO:0000313" key="11">
    <source>
        <dbReference type="Proteomes" id="UP001213681"/>
    </source>
</evidence>
<feature type="transmembrane region" description="Helical" evidence="8">
    <location>
        <begin position="360"/>
        <end position="377"/>
    </location>
</feature>
<comment type="subcellular location">
    <subcellularLocation>
        <location evidence="1">Membrane</location>
        <topology evidence="1">Multi-pass membrane protein</topology>
    </subcellularLocation>
</comment>
<dbReference type="RefSeq" id="XP_056769707.1">
    <property type="nucleotide sequence ID" value="XM_056905600.1"/>
</dbReference>
<protein>
    <submittedName>
        <fullName evidence="10">Glycerophosphodiester transporter GIT2</fullName>
    </submittedName>
</protein>
<dbReference type="InterPro" id="IPR036259">
    <property type="entry name" value="MFS_trans_sf"/>
</dbReference>
<evidence type="ECO:0000256" key="5">
    <source>
        <dbReference type="ARBA" id="ARBA00022989"/>
    </source>
</evidence>
<feature type="transmembrane region" description="Helical" evidence="8">
    <location>
        <begin position="112"/>
        <end position="132"/>
    </location>
</feature>
<feature type="transmembrane region" description="Helical" evidence="8">
    <location>
        <begin position="253"/>
        <end position="274"/>
    </location>
</feature>
<evidence type="ECO:0000256" key="1">
    <source>
        <dbReference type="ARBA" id="ARBA00004141"/>
    </source>
</evidence>
<gene>
    <name evidence="10" type="ORF">N7458_002217</name>
</gene>
<dbReference type="PROSITE" id="PS50850">
    <property type="entry name" value="MFS"/>
    <property type="match status" value="1"/>
</dbReference>
<dbReference type="GO" id="GO:0046943">
    <property type="term" value="F:carboxylic acid transmembrane transporter activity"/>
    <property type="evidence" value="ECO:0007669"/>
    <property type="project" value="TreeGrafter"/>
</dbReference>
<evidence type="ECO:0000256" key="8">
    <source>
        <dbReference type="SAM" id="Phobius"/>
    </source>
</evidence>
<comment type="caution">
    <text evidence="10">The sequence shown here is derived from an EMBL/GenBank/DDBJ whole genome shotgun (WGS) entry which is preliminary data.</text>
</comment>
<evidence type="ECO:0000256" key="2">
    <source>
        <dbReference type="ARBA" id="ARBA00010992"/>
    </source>
</evidence>
<feature type="region of interest" description="Disordered" evidence="7">
    <location>
        <begin position="1"/>
        <end position="25"/>
    </location>
</feature>
<evidence type="ECO:0000256" key="4">
    <source>
        <dbReference type="ARBA" id="ARBA00022692"/>
    </source>
</evidence>
<evidence type="ECO:0000256" key="7">
    <source>
        <dbReference type="SAM" id="MobiDB-lite"/>
    </source>
</evidence>
<keyword evidence="5 8" id="KW-1133">Transmembrane helix</keyword>
<dbReference type="EMBL" id="JAPVEA010000002">
    <property type="protein sequence ID" value="KAJ5460665.1"/>
    <property type="molecule type" value="Genomic_DNA"/>
</dbReference>
<feature type="transmembrane region" description="Helical" evidence="8">
    <location>
        <begin position="80"/>
        <end position="100"/>
    </location>
</feature>
<feature type="transmembrane region" description="Helical" evidence="8">
    <location>
        <begin position="144"/>
        <end position="166"/>
    </location>
</feature>
<keyword evidence="3" id="KW-0813">Transport</keyword>
<dbReference type="AlphaFoldDB" id="A0AAD6CCE7"/>
<evidence type="ECO:0000313" key="10">
    <source>
        <dbReference type="EMBL" id="KAJ5460665.1"/>
    </source>
</evidence>
<feature type="domain" description="Major facilitator superfamily (MFS) profile" evidence="9">
    <location>
        <begin position="42"/>
        <end position="457"/>
    </location>
</feature>
<dbReference type="Proteomes" id="UP001213681">
    <property type="component" value="Unassembled WGS sequence"/>
</dbReference>
<accession>A0AAD6CCE7</accession>
<reference evidence="10" key="2">
    <citation type="journal article" date="2023" name="IMA Fungus">
        <title>Comparative genomic study of the Penicillium genus elucidates a diverse pangenome and 15 lateral gene transfer events.</title>
        <authorList>
            <person name="Petersen C."/>
            <person name="Sorensen T."/>
            <person name="Nielsen M.R."/>
            <person name="Sondergaard T.E."/>
            <person name="Sorensen J.L."/>
            <person name="Fitzpatrick D.A."/>
            <person name="Frisvad J.C."/>
            <person name="Nielsen K.L."/>
        </authorList>
    </citation>
    <scope>NUCLEOTIDE SEQUENCE</scope>
    <source>
        <strain evidence="10">IBT 16125</strain>
    </source>
</reference>
<dbReference type="PANTHER" id="PTHR23508">
    <property type="entry name" value="CARBOXYLIC ACID TRANSPORTER PROTEIN HOMOLOG"/>
    <property type="match status" value="1"/>
</dbReference>
<reference evidence="10" key="1">
    <citation type="submission" date="2022-12" db="EMBL/GenBank/DDBJ databases">
        <authorList>
            <person name="Petersen C."/>
        </authorList>
    </citation>
    <scope>NUCLEOTIDE SEQUENCE</scope>
    <source>
        <strain evidence="10">IBT 16125</strain>
    </source>
</reference>
<feature type="transmembrane region" description="Helical" evidence="8">
    <location>
        <begin position="435"/>
        <end position="453"/>
    </location>
</feature>
<proteinExistence type="inferred from homology"/>
<dbReference type="SUPFAM" id="SSF103473">
    <property type="entry name" value="MFS general substrate transporter"/>
    <property type="match status" value="1"/>
</dbReference>